<dbReference type="Gene3D" id="3.40.1350.10">
    <property type="match status" value="1"/>
</dbReference>
<dbReference type="InterPro" id="IPR011856">
    <property type="entry name" value="tRNA_endonuc-like_dom_sf"/>
</dbReference>
<dbReference type="GO" id="GO:0009307">
    <property type="term" value="P:DNA restriction-modification system"/>
    <property type="evidence" value="ECO:0007669"/>
    <property type="project" value="InterPro"/>
</dbReference>
<reference evidence="2 3" key="1">
    <citation type="journal article" date="2010" name="J. Bacteriol.">
        <title>Complete genome sequence of Enterobacter cloacae subsp. cloacae type strain ATCC 13047.</title>
        <authorList>
            <person name="Ren Y."/>
            <person name="Ren Y."/>
            <person name="Zhou Z."/>
            <person name="Guo X."/>
            <person name="Li Y."/>
            <person name="Feng L."/>
            <person name="Wang L."/>
        </authorList>
    </citation>
    <scope>NUCLEOTIDE SEQUENCE [LARGE SCALE GENOMIC DNA]</scope>
    <source>
        <strain evidence="3">ATCC 13047 / DSM 30054 / NBRC 13535 / NCTC 10005 / WDCM 00083 / NCDC 279-56</strain>
        <plasmid evidence="2">pECL_B</plasmid>
    </source>
</reference>
<protein>
    <recommendedName>
        <fullName evidence="1">Restriction endonuclease type IV Mrr domain-containing protein</fullName>
    </recommendedName>
</protein>
<keyword evidence="2" id="KW-0614">Plasmid</keyword>
<name>A0A0H3CV76_ENTCC</name>
<proteinExistence type="predicted"/>
<dbReference type="Proteomes" id="UP000002363">
    <property type="component" value="Plasmid pECL_B"/>
</dbReference>
<sequence length="176" mass="20203">MSKNLMIGLALLLMVFIYALCFRKKNNHDRKRLSAEKIIEVINSIDLPAQKIAYLRKVDPYAFEELIMTLLQRKGFVIGRNKRYSGDGGLDGRFEHNRQLWLIQAKRYSNRIKQEHVSAFASLLKENNCSGGIFVHTGKTPASVREYVKARSSPQIEIISGDRLLNLFDSTVKLKF</sequence>
<dbReference type="GO" id="GO:0003677">
    <property type="term" value="F:DNA binding"/>
    <property type="evidence" value="ECO:0007669"/>
    <property type="project" value="InterPro"/>
</dbReference>
<dbReference type="HOGENOM" id="CLU_111526_1_0_6"/>
<gene>
    <name evidence="2" type="ordered locus">ECL_B111</name>
</gene>
<organism evidence="2 3">
    <name type="scientific">Enterobacter cloacae subsp. cloacae (strain ATCC 13047 / DSM 30054 / NBRC 13535 / NCTC 10005 / WDCM 00083 / NCDC 279-56)</name>
    <dbReference type="NCBI Taxonomy" id="716541"/>
    <lineage>
        <taxon>Bacteria</taxon>
        <taxon>Pseudomonadati</taxon>
        <taxon>Pseudomonadota</taxon>
        <taxon>Gammaproteobacteria</taxon>
        <taxon>Enterobacterales</taxon>
        <taxon>Enterobacteriaceae</taxon>
        <taxon>Enterobacter</taxon>
        <taxon>Enterobacter cloacae complex</taxon>
    </lineage>
</organism>
<keyword evidence="3" id="KW-1185">Reference proteome</keyword>
<feature type="domain" description="Restriction endonuclease type IV Mrr" evidence="1">
    <location>
        <begin position="55"/>
        <end position="167"/>
    </location>
</feature>
<dbReference type="Pfam" id="PF04471">
    <property type="entry name" value="Mrr_cat"/>
    <property type="match status" value="1"/>
</dbReference>
<accession>A0A0H3CV76</accession>
<dbReference type="OrthoDB" id="577942at2"/>
<dbReference type="RefSeq" id="WP_013087381.1">
    <property type="nucleotide sequence ID" value="NC_014108.1"/>
</dbReference>
<dbReference type="SUPFAM" id="SSF52980">
    <property type="entry name" value="Restriction endonuclease-like"/>
    <property type="match status" value="1"/>
</dbReference>
<geneLocation type="plasmid" evidence="2 3">
    <name>pECL_B</name>
</geneLocation>
<evidence type="ECO:0000313" key="2">
    <source>
        <dbReference type="EMBL" id="ADF65073.1"/>
    </source>
</evidence>
<dbReference type="InterPro" id="IPR007560">
    <property type="entry name" value="Restrct_endonuc_IV_Mrr"/>
</dbReference>
<evidence type="ECO:0000313" key="3">
    <source>
        <dbReference type="Proteomes" id="UP000002363"/>
    </source>
</evidence>
<evidence type="ECO:0000259" key="1">
    <source>
        <dbReference type="Pfam" id="PF04471"/>
    </source>
</evidence>
<dbReference type="InterPro" id="IPR011335">
    <property type="entry name" value="Restrct_endonuc-II-like"/>
</dbReference>
<dbReference type="PANTHER" id="PTHR30015:SF7">
    <property type="entry name" value="TYPE IV METHYL-DIRECTED RESTRICTION ENZYME ECOKMRR"/>
    <property type="match status" value="1"/>
</dbReference>
<dbReference type="GO" id="GO:0015666">
    <property type="term" value="F:restriction endodeoxyribonuclease activity"/>
    <property type="evidence" value="ECO:0007669"/>
    <property type="project" value="TreeGrafter"/>
</dbReference>
<dbReference type="PANTHER" id="PTHR30015">
    <property type="entry name" value="MRR RESTRICTION SYSTEM PROTEIN"/>
    <property type="match status" value="1"/>
</dbReference>
<dbReference type="AlphaFoldDB" id="A0A0H3CV76"/>
<dbReference type="KEGG" id="enc:ECL_B111"/>
<dbReference type="EnsemblBacteria" id="ADF65073">
    <property type="protein sequence ID" value="ADF65073"/>
    <property type="gene ID" value="ECL_B111"/>
</dbReference>
<dbReference type="InterPro" id="IPR052906">
    <property type="entry name" value="Type_IV_Methyl-Rstrct_Enzyme"/>
</dbReference>
<dbReference type="EMBL" id="CP001920">
    <property type="protein sequence ID" value="ADF65073.1"/>
    <property type="molecule type" value="Genomic_DNA"/>
</dbReference>